<evidence type="ECO:0000256" key="4">
    <source>
        <dbReference type="ARBA" id="ARBA00022691"/>
    </source>
</evidence>
<comment type="catalytic activity">
    <reaction evidence="5">
        <text>Co-precorrin-5B + S-adenosyl-L-methionine = Co-precorrin-6A + S-adenosyl-L-homocysteine</text>
        <dbReference type="Rhea" id="RHEA:26285"/>
        <dbReference type="ChEBI" id="CHEBI:57856"/>
        <dbReference type="ChEBI" id="CHEBI:59789"/>
        <dbReference type="ChEBI" id="CHEBI:60063"/>
        <dbReference type="ChEBI" id="CHEBI:60064"/>
        <dbReference type="EC" id="2.1.1.195"/>
    </reaction>
</comment>
<dbReference type="GO" id="GO:0032259">
    <property type="term" value="P:methylation"/>
    <property type="evidence" value="ECO:0007669"/>
    <property type="project" value="UniProtKB-KW"/>
</dbReference>
<comment type="function">
    <text evidence="5">Catalyzes the methylation of C-1 in cobalt-precorrin-5B to form cobalt-precorrin-6A.</text>
</comment>
<dbReference type="RefSeq" id="WP_073993065.1">
    <property type="nucleotide sequence ID" value="NZ_FQYT01000006.1"/>
</dbReference>
<dbReference type="GO" id="GO:0019251">
    <property type="term" value="P:anaerobic cobalamin biosynthetic process"/>
    <property type="evidence" value="ECO:0007669"/>
    <property type="project" value="UniProtKB-UniRule"/>
</dbReference>
<keyword evidence="3 5" id="KW-0808">Transferase</keyword>
<dbReference type="EMBL" id="FQYT01000006">
    <property type="protein sequence ID" value="SHI76344.1"/>
    <property type="molecule type" value="Genomic_DNA"/>
</dbReference>
<dbReference type="AlphaFoldDB" id="A0A1M6DSX6"/>
<accession>A0A1M6DSX6</accession>
<dbReference type="UniPathway" id="UPA00148">
    <property type="reaction ID" value="UER00227"/>
</dbReference>
<keyword evidence="2 5" id="KW-0489">Methyltransferase</keyword>
<evidence type="ECO:0000256" key="5">
    <source>
        <dbReference type="HAMAP-Rule" id="MF_00787"/>
    </source>
</evidence>
<protein>
    <recommendedName>
        <fullName evidence="5">Cobalt-precorrin-5B C(1)-methyltransferase</fullName>
        <ecNumber evidence="5">2.1.1.195</ecNumber>
    </recommendedName>
    <alternativeName>
        <fullName evidence="5">Cobalt-precorrin-6A synthase</fullName>
    </alternativeName>
</protein>
<proteinExistence type="inferred from homology"/>
<dbReference type="Pfam" id="PF01888">
    <property type="entry name" value="CbiD"/>
    <property type="match status" value="1"/>
</dbReference>
<dbReference type="PANTHER" id="PTHR35863">
    <property type="entry name" value="COBALT-PRECORRIN-5B C(1)-METHYLTRANSFERASE"/>
    <property type="match status" value="1"/>
</dbReference>
<evidence type="ECO:0000313" key="6">
    <source>
        <dbReference type="EMBL" id="SHI76344.1"/>
    </source>
</evidence>
<dbReference type="NCBIfam" id="TIGR00312">
    <property type="entry name" value="cbiD"/>
    <property type="match status" value="1"/>
</dbReference>
<evidence type="ECO:0000256" key="2">
    <source>
        <dbReference type="ARBA" id="ARBA00022603"/>
    </source>
</evidence>
<dbReference type="SUPFAM" id="SSF111342">
    <property type="entry name" value="CbiD-like"/>
    <property type="match status" value="1"/>
</dbReference>
<keyword evidence="4 5" id="KW-0949">S-adenosyl-L-methionine</keyword>
<organism evidence="6 7">
    <name type="scientific">Parasporobacterium paucivorans DSM 15970</name>
    <dbReference type="NCBI Taxonomy" id="1122934"/>
    <lineage>
        <taxon>Bacteria</taxon>
        <taxon>Bacillati</taxon>
        <taxon>Bacillota</taxon>
        <taxon>Clostridia</taxon>
        <taxon>Lachnospirales</taxon>
        <taxon>Lachnospiraceae</taxon>
        <taxon>Parasporobacterium</taxon>
    </lineage>
</organism>
<sequence>MKTGLEDKYILKNNKKLYFGYTTGSCAAASAKAGALMLFTGIPQERIDLMTPKGILLHLEIVEIRIEKDEVICAVRKNGGDDPDATHGILIYTRVKKNAYDEIRIDGGIGVGRVTKKGLEQEIGSAAINKVPRKMIRENVKKVCEDFDYNGGLDIEVFVPEGEAVAKKTFNPMLGIIGGISVLGTSGIVMPMSEAALIDSIRVEMRVKKESNDSDYLIVTPGNYGTYFSIDNLNLPDDFMLKCSNYVGETVDIALELGIRGILFVSHIGKFIKLSGGIMNTHSAFADSRMELMAANALRAGADVETAARILECINTEDAVSVLDESGLLEPAVKIILDKIRFYLDKRSCGRLETAVILFSNEYGKLGCTENVEGLLEKIKEKNGWLENCTVSELGQETRNCSP</sequence>
<dbReference type="InterPro" id="IPR036074">
    <property type="entry name" value="CbiD_sf"/>
</dbReference>
<comment type="similarity">
    <text evidence="5">Belongs to the CbiD family.</text>
</comment>
<gene>
    <name evidence="5" type="primary">cbiD</name>
    <name evidence="6" type="ORF">SAMN02745691_00798</name>
</gene>
<evidence type="ECO:0000313" key="7">
    <source>
        <dbReference type="Proteomes" id="UP000184342"/>
    </source>
</evidence>
<dbReference type="Proteomes" id="UP000184342">
    <property type="component" value="Unassembled WGS sequence"/>
</dbReference>
<keyword evidence="1 5" id="KW-0169">Cobalamin biosynthesis</keyword>
<dbReference type="Gene3D" id="3.30.2110.10">
    <property type="entry name" value="CbiD-like"/>
    <property type="match status" value="1"/>
</dbReference>
<comment type="pathway">
    <text evidence="5">Cofactor biosynthesis; adenosylcobalamin biosynthesis; cob(II)yrinate a,c-diamide from sirohydrochlorin (anaerobic route): step 6/10.</text>
</comment>
<name>A0A1M6DSX6_9FIRM</name>
<reference evidence="6 7" key="1">
    <citation type="submission" date="2016-11" db="EMBL/GenBank/DDBJ databases">
        <authorList>
            <person name="Jaros S."/>
            <person name="Januszkiewicz K."/>
            <person name="Wedrychowicz H."/>
        </authorList>
    </citation>
    <scope>NUCLEOTIDE SEQUENCE [LARGE SCALE GENOMIC DNA]</scope>
    <source>
        <strain evidence="6 7">DSM 15970</strain>
    </source>
</reference>
<dbReference type="PANTHER" id="PTHR35863:SF1">
    <property type="entry name" value="COBALT-PRECORRIN-5B C(1)-METHYLTRANSFERASE"/>
    <property type="match status" value="1"/>
</dbReference>
<keyword evidence="7" id="KW-1185">Reference proteome</keyword>
<evidence type="ECO:0000256" key="3">
    <source>
        <dbReference type="ARBA" id="ARBA00022679"/>
    </source>
</evidence>
<dbReference type="PIRSF" id="PIRSF026782">
    <property type="entry name" value="CbiD"/>
    <property type="match status" value="1"/>
</dbReference>
<dbReference type="GO" id="GO:0043780">
    <property type="term" value="F:cobalt-precorrin-5B C1-methyltransferase activity"/>
    <property type="evidence" value="ECO:0007669"/>
    <property type="project" value="RHEA"/>
</dbReference>
<dbReference type="EC" id="2.1.1.195" evidence="5"/>
<dbReference type="STRING" id="1122934.SAMN02745691_00798"/>
<evidence type="ECO:0000256" key="1">
    <source>
        <dbReference type="ARBA" id="ARBA00022573"/>
    </source>
</evidence>
<dbReference type="HAMAP" id="MF_00787">
    <property type="entry name" value="CbiD"/>
    <property type="match status" value="1"/>
</dbReference>
<dbReference type="InterPro" id="IPR002748">
    <property type="entry name" value="CbiD"/>
</dbReference>
<dbReference type="OrthoDB" id="6439987at2"/>